<reference evidence="3" key="1">
    <citation type="journal article" date="2010" name="Science">
        <title>Plasticity of animal genome architecture unmasked by rapid evolution of a pelagic tunicate.</title>
        <authorList>
            <person name="Denoeud F."/>
            <person name="Henriet S."/>
            <person name="Mungpakdee S."/>
            <person name="Aury J.M."/>
            <person name="Da Silva C."/>
            <person name="Brinkmann H."/>
            <person name="Mikhaleva J."/>
            <person name="Olsen L.C."/>
            <person name="Jubin C."/>
            <person name="Canestro C."/>
            <person name="Bouquet J.M."/>
            <person name="Danks G."/>
            <person name="Poulain J."/>
            <person name="Campsteijn C."/>
            <person name="Adamski M."/>
            <person name="Cross I."/>
            <person name="Yadetie F."/>
            <person name="Muffato M."/>
            <person name="Louis A."/>
            <person name="Butcher S."/>
            <person name="Tsagkogeorga G."/>
            <person name="Konrad A."/>
            <person name="Singh S."/>
            <person name="Jensen M.F."/>
            <person name="Cong E.H."/>
            <person name="Eikeseth-Otteraa H."/>
            <person name="Noel B."/>
            <person name="Anthouard V."/>
            <person name="Porcel B.M."/>
            <person name="Kachouri-Lafond R."/>
            <person name="Nishino A."/>
            <person name="Ugolini M."/>
            <person name="Chourrout P."/>
            <person name="Nishida H."/>
            <person name="Aasland R."/>
            <person name="Huzurbazar S."/>
            <person name="Westhof E."/>
            <person name="Delsuc F."/>
            <person name="Lehrach H."/>
            <person name="Reinhardt R."/>
            <person name="Weissenbach J."/>
            <person name="Roy S.W."/>
            <person name="Artiguenave F."/>
            <person name="Postlethwait J.H."/>
            <person name="Manak J.R."/>
            <person name="Thompson E.M."/>
            <person name="Jaillon O."/>
            <person name="Du Pasquier L."/>
            <person name="Boudinot P."/>
            <person name="Liberles D.A."/>
            <person name="Volff J.N."/>
            <person name="Philippe H."/>
            <person name="Lenhard B."/>
            <person name="Roest Crollius H."/>
            <person name="Wincker P."/>
            <person name="Chourrout D."/>
        </authorList>
    </citation>
    <scope>NUCLEOTIDE SEQUENCE [LARGE SCALE GENOMIC DNA]</scope>
</reference>
<protein>
    <submittedName>
        <fullName evidence="3">Uncharacterized protein</fullName>
    </submittedName>
</protein>
<keyword evidence="2" id="KW-0732">Signal</keyword>
<organism evidence="3">
    <name type="scientific">Oikopleura dioica</name>
    <name type="common">Tunicate</name>
    <dbReference type="NCBI Taxonomy" id="34765"/>
    <lineage>
        <taxon>Eukaryota</taxon>
        <taxon>Metazoa</taxon>
        <taxon>Chordata</taxon>
        <taxon>Tunicata</taxon>
        <taxon>Appendicularia</taxon>
        <taxon>Copelata</taxon>
        <taxon>Oikopleuridae</taxon>
        <taxon>Oikopleura</taxon>
    </lineage>
</organism>
<name>E4XDE1_OIKDI</name>
<accession>E4XDE1</accession>
<dbReference type="AlphaFoldDB" id="E4XDE1"/>
<feature type="signal peptide" evidence="2">
    <location>
        <begin position="1"/>
        <end position="15"/>
    </location>
</feature>
<sequence>MKMKLAFGLFAAAAANITEWCGNSDLNAAYNTTGLDIEYYITKRKTWENRDPEKVAKRPKTPAHFRDVLRVRCGATTRKGFNSDPLGSWPVRKQSPMIKCTRKGPGGKEKLKPNGRRFQKSKVLLWFEQTCSQI</sequence>
<dbReference type="InParanoid" id="E4XDE1"/>
<evidence type="ECO:0000256" key="1">
    <source>
        <dbReference type="SAM" id="MobiDB-lite"/>
    </source>
</evidence>
<evidence type="ECO:0000313" key="4">
    <source>
        <dbReference type="Proteomes" id="UP000001307"/>
    </source>
</evidence>
<dbReference type="Proteomes" id="UP000001307">
    <property type="component" value="Unassembled WGS sequence"/>
</dbReference>
<feature type="chain" id="PRO_5012045190" evidence="2">
    <location>
        <begin position="16"/>
        <end position="134"/>
    </location>
</feature>
<gene>
    <name evidence="3" type="ORF">GSOID_T00008183001</name>
</gene>
<keyword evidence="4" id="KW-1185">Reference proteome</keyword>
<evidence type="ECO:0000313" key="3">
    <source>
        <dbReference type="EMBL" id="CBY19179.1"/>
    </source>
</evidence>
<evidence type="ECO:0000256" key="2">
    <source>
        <dbReference type="SAM" id="SignalP"/>
    </source>
</evidence>
<feature type="region of interest" description="Disordered" evidence="1">
    <location>
        <begin position="84"/>
        <end position="114"/>
    </location>
</feature>
<proteinExistence type="predicted"/>
<dbReference type="EMBL" id="FN653039">
    <property type="protein sequence ID" value="CBY19179.1"/>
    <property type="molecule type" value="Genomic_DNA"/>
</dbReference>